<dbReference type="PANTHER" id="PTHR31589">
    <property type="entry name" value="PROTEIN, PUTATIVE (DUF239)-RELATED-RELATED"/>
    <property type="match status" value="1"/>
</dbReference>
<name>A0A6G1IN48_9PLEO</name>
<keyword evidence="5" id="KW-1185">Reference proteome</keyword>
<proteinExistence type="predicted"/>
<dbReference type="OrthoDB" id="1858978at2759"/>
<evidence type="ECO:0000256" key="1">
    <source>
        <dbReference type="SAM" id="MobiDB-lite"/>
    </source>
</evidence>
<protein>
    <submittedName>
        <fullName evidence="4">DUF239-domain-containing protein</fullName>
    </submittedName>
</protein>
<keyword evidence="2" id="KW-0732">Signal</keyword>
<dbReference type="InterPro" id="IPR053168">
    <property type="entry name" value="Glutamic_endopeptidase"/>
</dbReference>
<dbReference type="PROSITE" id="PS52045">
    <property type="entry name" value="NEPROSIN_PEP_CD"/>
    <property type="match status" value="1"/>
</dbReference>
<evidence type="ECO:0000256" key="2">
    <source>
        <dbReference type="SAM" id="SignalP"/>
    </source>
</evidence>
<dbReference type="AlphaFoldDB" id="A0A6G1IN48"/>
<dbReference type="EMBL" id="MU005603">
    <property type="protein sequence ID" value="KAF2679410.1"/>
    <property type="molecule type" value="Genomic_DNA"/>
</dbReference>
<evidence type="ECO:0000313" key="4">
    <source>
        <dbReference type="EMBL" id="KAF2679410.1"/>
    </source>
</evidence>
<feature type="domain" description="Neprosin PEP catalytic" evidence="3">
    <location>
        <begin position="133"/>
        <end position="401"/>
    </location>
</feature>
<accession>A0A6G1IN48</accession>
<feature type="chain" id="PRO_5026237317" evidence="2">
    <location>
        <begin position="20"/>
        <end position="402"/>
    </location>
</feature>
<sequence length="402" mass="43372">MKPPQSHHLIFLFVSTLTAHPTPNNHPAHIPRSIPILHTSHHTTGTILDWIPLEAQVPAGSRIATAPPLPSSIPHTSSSSTALNQSTAQPWSLLQSLNASTGPPGTVPILRPSDTTPLTKAPPIDPWHSQDISIEAAGDHWYASSAQGVSNKGGYASFSLYKAWTESGADFSLLQSAVIRTGVPKPGDNSKTVTQTVEAGWINYPNQIAPPHLFTFYTTDGYASTANNKGGWNRDVTGWIQVDSQIFPGTTFAPLSTRGGAQYDVKIQWLLDNGNWWLFVLDRWIGYYPASLFGAGTDAGRSLQSGANQINYYGEIYDSHAQLTRTDMGSGAWPEQGFGQSAYIRNMVYTDAQGKDQVYDGSRGVVVSDTGRYRMDAKWASGSTWGSYMYLGGPGAGGGVDN</sequence>
<evidence type="ECO:0000313" key="5">
    <source>
        <dbReference type="Proteomes" id="UP000799291"/>
    </source>
</evidence>
<feature type="region of interest" description="Disordered" evidence="1">
    <location>
        <begin position="62"/>
        <end position="126"/>
    </location>
</feature>
<feature type="compositionally biased region" description="Polar residues" evidence="1">
    <location>
        <begin position="81"/>
        <end position="103"/>
    </location>
</feature>
<gene>
    <name evidence="4" type="ORF">K458DRAFT_435039</name>
</gene>
<organism evidence="4 5">
    <name type="scientific">Lentithecium fluviatile CBS 122367</name>
    <dbReference type="NCBI Taxonomy" id="1168545"/>
    <lineage>
        <taxon>Eukaryota</taxon>
        <taxon>Fungi</taxon>
        <taxon>Dikarya</taxon>
        <taxon>Ascomycota</taxon>
        <taxon>Pezizomycotina</taxon>
        <taxon>Dothideomycetes</taxon>
        <taxon>Pleosporomycetidae</taxon>
        <taxon>Pleosporales</taxon>
        <taxon>Massarineae</taxon>
        <taxon>Lentitheciaceae</taxon>
        <taxon>Lentithecium</taxon>
    </lineage>
</organism>
<evidence type="ECO:0000259" key="3">
    <source>
        <dbReference type="PROSITE" id="PS52045"/>
    </source>
</evidence>
<reference evidence="4" key="1">
    <citation type="journal article" date="2020" name="Stud. Mycol.">
        <title>101 Dothideomycetes genomes: a test case for predicting lifestyles and emergence of pathogens.</title>
        <authorList>
            <person name="Haridas S."/>
            <person name="Albert R."/>
            <person name="Binder M."/>
            <person name="Bloem J."/>
            <person name="Labutti K."/>
            <person name="Salamov A."/>
            <person name="Andreopoulos B."/>
            <person name="Baker S."/>
            <person name="Barry K."/>
            <person name="Bills G."/>
            <person name="Bluhm B."/>
            <person name="Cannon C."/>
            <person name="Castanera R."/>
            <person name="Culley D."/>
            <person name="Daum C."/>
            <person name="Ezra D."/>
            <person name="Gonzalez J."/>
            <person name="Henrissat B."/>
            <person name="Kuo A."/>
            <person name="Liang C."/>
            <person name="Lipzen A."/>
            <person name="Lutzoni F."/>
            <person name="Magnuson J."/>
            <person name="Mondo S."/>
            <person name="Nolan M."/>
            <person name="Ohm R."/>
            <person name="Pangilinan J."/>
            <person name="Park H.-J."/>
            <person name="Ramirez L."/>
            <person name="Alfaro M."/>
            <person name="Sun H."/>
            <person name="Tritt A."/>
            <person name="Yoshinaga Y."/>
            <person name="Zwiers L.-H."/>
            <person name="Turgeon B."/>
            <person name="Goodwin S."/>
            <person name="Spatafora J."/>
            <person name="Crous P."/>
            <person name="Grigoriev I."/>
        </authorList>
    </citation>
    <scope>NUCLEOTIDE SEQUENCE</scope>
    <source>
        <strain evidence="4">CBS 122367</strain>
    </source>
</reference>
<dbReference type="Proteomes" id="UP000799291">
    <property type="component" value="Unassembled WGS sequence"/>
</dbReference>
<dbReference type="InterPro" id="IPR004314">
    <property type="entry name" value="Neprosin"/>
</dbReference>
<dbReference type="Pfam" id="PF03080">
    <property type="entry name" value="Neprosin"/>
    <property type="match status" value="1"/>
</dbReference>
<dbReference type="PANTHER" id="PTHR31589:SF110">
    <property type="entry name" value="PROTEIN, PUTATIVE (DUF239)-RELATED"/>
    <property type="match status" value="1"/>
</dbReference>
<feature type="signal peptide" evidence="2">
    <location>
        <begin position="1"/>
        <end position="19"/>
    </location>
</feature>